<gene>
    <name evidence="1" type="ORF">QLQ22_16135</name>
</gene>
<evidence type="ECO:0000313" key="1">
    <source>
        <dbReference type="EMBL" id="WHZ56221.1"/>
    </source>
</evidence>
<dbReference type="EMBL" id="CP126116">
    <property type="protein sequence ID" value="WHZ56221.1"/>
    <property type="molecule type" value="Genomic_DNA"/>
</dbReference>
<evidence type="ECO:0000313" key="2">
    <source>
        <dbReference type="Proteomes" id="UP001226091"/>
    </source>
</evidence>
<sequence>MTRKKDKSSYLGSEETSRANEKINEAFYDNGDKMQIPLYMNNETAAITIDRGRNDEAEFDKED</sequence>
<organism evidence="1 2">
    <name type="scientific">Metabacillus hrfriensis</name>
    <dbReference type="NCBI Taxonomy" id="3048891"/>
    <lineage>
        <taxon>Bacteria</taxon>
        <taxon>Bacillati</taxon>
        <taxon>Bacillota</taxon>
        <taxon>Bacilli</taxon>
        <taxon>Bacillales</taxon>
        <taxon>Bacillaceae</taxon>
        <taxon>Metabacillus</taxon>
    </lineage>
</organism>
<reference evidence="2" key="1">
    <citation type="journal article" date="2025" name="Aquaculture">
        <title>Assessment of the bioflocculant production and safety properties of Metabacillus hrfriensis sp. nov. based on phenotypic and whole-genome sequencing analysis.</title>
        <authorList>
            <person name="Zhang R."/>
            <person name="Zhao Z."/>
            <person name="Luo L."/>
            <person name="Wang S."/>
            <person name="Guo K."/>
            <person name="Xu W."/>
        </authorList>
    </citation>
    <scope>NUCLEOTIDE SEQUENCE [LARGE SCALE GENOMIC DNA]</scope>
    <source>
        <strain evidence="2">CT-WN-B3</strain>
    </source>
</reference>
<keyword evidence="2" id="KW-1185">Reference proteome</keyword>
<proteinExistence type="predicted"/>
<accession>A0ACD4R6Y5</accession>
<dbReference type="Proteomes" id="UP001226091">
    <property type="component" value="Chromosome"/>
</dbReference>
<name>A0ACD4R6Y5_9BACI</name>
<protein>
    <submittedName>
        <fullName evidence="1">Uncharacterized protein</fullName>
    </submittedName>
</protein>